<gene>
    <name evidence="1" type="ORF">IWT140_02000</name>
</gene>
<proteinExistence type="predicted"/>
<accession>A0A1Z5IS05</accession>
<reference evidence="1 2" key="1">
    <citation type="submission" date="2015-11" db="EMBL/GenBank/DDBJ databases">
        <title>Draft genome sequences of new species of the genus Lactobacillus isolated from orchardgrass silage.</title>
        <authorList>
            <person name="Tohno M."/>
            <person name="Tanizawa Y."/>
            <person name="Arita M."/>
        </authorList>
    </citation>
    <scope>NUCLEOTIDE SEQUENCE [LARGE SCALE GENOMIC DNA]</scope>
    <source>
        <strain evidence="1 2">IWT140</strain>
    </source>
</reference>
<dbReference type="SUPFAM" id="SSF48371">
    <property type="entry name" value="ARM repeat"/>
    <property type="match status" value="1"/>
</dbReference>
<dbReference type="RefSeq" id="WP_089089314.1">
    <property type="nucleotide sequence ID" value="NZ_BCMH01000017.1"/>
</dbReference>
<organism evidence="1 2">
    <name type="scientific">Secundilactobacillus pentosiphilus</name>
    <dbReference type="NCBI Taxonomy" id="1714682"/>
    <lineage>
        <taxon>Bacteria</taxon>
        <taxon>Bacillati</taxon>
        <taxon>Bacillota</taxon>
        <taxon>Bacilli</taxon>
        <taxon>Lactobacillales</taxon>
        <taxon>Lactobacillaceae</taxon>
        <taxon>Secundilactobacillus</taxon>
    </lineage>
</organism>
<keyword evidence="2" id="KW-1185">Reference proteome</keyword>
<dbReference type="Pfam" id="PF08713">
    <property type="entry name" value="DNA_alkylation"/>
    <property type="match status" value="1"/>
</dbReference>
<dbReference type="PANTHER" id="PTHR34070:SF1">
    <property type="entry name" value="DNA ALKYLATION REPAIR PROTEIN"/>
    <property type="match status" value="1"/>
</dbReference>
<name>A0A1Z5IS05_9LACO</name>
<dbReference type="Gene3D" id="1.25.40.290">
    <property type="entry name" value="ARM repeat domains"/>
    <property type="match status" value="1"/>
</dbReference>
<comment type="caution">
    <text evidence="1">The sequence shown here is derived from an EMBL/GenBank/DDBJ whole genome shotgun (WGS) entry which is preliminary data.</text>
</comment>
<dbReference type="Gene3D" id="1.20.1660.10">
    <property type="entry name" value="Hypothetical protein (EF3068)"/>
    <property type="match status" value="1"/>
</dbReference>
<dbReference type="CDD" id="cd07064">
    <property type="entry name" value="AlkD_like_1"/>
    <property type="match status" value="1"/>
</dbReference>
<dbReference type="EMBL" id="BCMH01000017">
    <property type="protein sequence ID" value="GAX04362.1"/>
    <property type="molecule type" value="Genomic_DNA"/>
</dbReference>
<dbReference type="InterPro" id="IPR016024">
    <property type="entry name" value="ARM-type_fold"/>
</dbReference>
<dbReference type="AlphaFoldDB" id="A0A1Z5IS05"/>
<sequence>MTIFDQFELVGDSKLSTPMAHYMRDQFSFAGLKTPERKRQSKGLISQSKTVTLVELLVGIAAIYQRPEREYQYVAIDLMVANVKRMTLDDVSQLASLVTQKAWWDSVDALRKGFGDYIRFHPTDKNAVFDLFNGQPNFWMRRVAITLQLMEKENTDLQMLTAAILPDLETPEFFIQKAIGWALRNYSKVNPQWVSQFIQTHELSRLASSEGSKYLKRSSH</sequence>
<dbReference type="Proteomes" id="UP000198430">
    <property type="component" value="Unassembled WGS sequence"/>
</dbReference>
<protein>
    <submittedName>
        <fullName evidence="1">DNA-7-methylguanine glycosylase</fullName>
    </submittedName>
</protein>
<evidence type="ECO:0000313" key="1">
    <source>
        <dbReference type="EMBL" id="GAX04362.1"/>
    </source>
</evidence>
<dbReference type="PANTHER" id="PTHR34070">
    <property type="entry name" value="ARMADILLO-TYPE FOLD"/>
    <property type="match status" value="1"/>
</dbReference>
<dbReference type="InterPro" id="IPR014825">
    <property type="entry name" value="DNA_alkylation"/>
</dbReference>
<evidence type="ECO:0000313" key="2">
    <source>
        <dbReference type="Proteomes" id="UP000198430"/>
    </source>
</evidence>